<dbReference type="Pfam" id="PF21274">
    <property type="entry name" value="Rng_hyd_C"/>
    <property type="match status" value="1"/>
</dbReference>
<evidence type="ECO:0000313" key="6">
    <source>
        <dbReference type="Proteomes" id="UP000193964"/>
    </source>
</evidence>
<dbReference type="Proteomes" id="UP000193964">
    <property type="component" value="Unassembled WGS sequence"/>
</dbReference>
<dbReference type="Pfam" id="PF01494">
    <property type="entry name" value="FAD_binding_3"/>
    <property type="match status" value="1"/>
</dbReference>
<dbReference type="PANTHER" id="PTHR43004:SF19">
    <property type="entry name" value="BINDING MONOOXYGENASE, PUTATIVE (JCVI)-RELATED"/>
    <property type="match status" value="1"/>
</dbReference>
<accession>A0A1X2F1T9</accession>
<dbReference type="InterPro" id="IPR050641">
    <property type="entry name" value="RIFMO-like"/>
</dbReference>
<dbReference type="Gene3D" id="3.50.50.60">
    <property type="entry name" value="FAD/NAD(P)-binding domain"/>
    <property type="match status" value="1"/>
</dbReference>
<comment type="caution">
    <text evidence="5">The sequence shown here is derived from an EMBL/GenBank/DDBJ whole genome shotgun (WGS) entry which is preliminary data.</text>
</comment>
<reference evidence="5 6" key="1">
    <citation type="submission" date="2016-01" db="EMBL/GenBank/DDBJ databases">
        <title>The new phylogeny of the genus Mycobacterium.</title>
        <authorList>
            <person name="Tarcisio F."/>
            <person name="Conor M."/>
            <person name="Antonella G."/>
            <person name="Elisabetta G."/>
            <person name="Giulia F.S."/>
            <person name="Sara T."/>
            <person name="Anna F."/>
            <person name="Clotilde B."/>
            <person name="Roberto B."/>
            <person name="Veronica D.S."/>
            <person name="Fabio R."/>
            <person name="Monica P."/>
            <person name="Olivier J."/>
            <person name="Enrico T."/>
            <person name="Nicola S."/>
        </authorList>
    </citation>
    <scope>NUCLEOTIDE SEQUENCE [LARGE SCALE GENOMIC DNA]</scope>
    <source>
        <strain evidence="5 6">ATCC 700010</strain>
    </source>
</reference>
<dbReference type="InterPro" id="IPR002938">
    <property type="entry name" value="FAD-bd"/>
</dbReference>
<dbReference type="EMBL" id="LQQA01000029">
    <property type="protein sequence ID" value="ORX12392.1"/>
    <property type="molecule type" value="Genomic_DNA"/>
</dbReference>
<protein>
    <recommendedName>
        <fullName evidence="4">FAD-binding domain-containing protein</fullName>
    </recommendedName>
</protein>
<dbReference type="GO" id="GO:0016709">
    <property type="term" value="F:oxidoreductase activity, acting on paired donors, with incorporation or reduction of molecular oxygen, NAD(P)H as one donor, and incorporation of one atom of oxygen"/>
    <property type="evidence" value="ECO:0007669"/>
    <property type="project" value="UniProtKB-ARBA"/>
</dbReference>
<proteinExistence type="predicted"/>
<feature type="domain" description="FAD-binding" evidence="4">
    <location>
        <begin position="17"/>
        <end position="370"/>
    </location>
</feature>
<dbReference type="AlphaFoldDB" id="A0A1X2F1T9"/>
<keyword evidence="3" id="KW-0274">FAD</keyword>
<dbReference type="PANTHER" id="PTHR43004">
    <property type="entry name" value="TRK SYSTEM POTASSIUM UPTAKE PROTEIN"/>
    <property type="match status" value="1"/>
</dbReference>
<dbReference type="Gene3D" id="3.30.9.10">
    <property type="entry name" value="D-Amino Acid Oxidase, subunit A, domain 2"/>
    <property type="match status" value="1"/>
</dbReference>
<dbReference type="InterPro" id="IPR036188">
    <property type="entry name" value="FAD/NAD-bd_sf"/>
</dbReference>
<dbReference type="Gene3D" id="3.40.30.120">
    <property type="match status" value="1"/>
</dbReference>
<gene>
    <name evidence="5" type="ORF">AWC31_30845</name>
</gene>
<comment type="cofactor">
    <cofactor evidence="1">
        <name>FAD</name>
        <dbReference type="ChEBI" id="CHEBI:57692"/>
    </cofactor>
</comment>
<keyword evidence="2" id="KW-0285">Flavoprotein</keyword>
<evidence type="ECO:0000256" key="2">
    <source>
        <dbReference type="ARBA" id="ARBA00022630"/>
    </source>
</evidence>
<dbReference type="SUPFAM" id="SSF51905">
    <property type="entry name" value="FAD/NAD(P)-binding domain"/>
    <property type="match status" value="1"/>
</dbReference>
<dbReference type="GO" id="GO:0071949">
    <property type="term" value="F:FAD binding"/>
    <property type="evidence" value="ECO:0007669"/>
    <property type="project" value="InterPro"/>
</dbReference>
<evidence type="ECO:0000256" key="1">
    <source>
        <dbReference type="ARBA" id="ARBA00001974"/>
    </source>
</evidence>
<evidence type="ECO:0000313" key="5">
    <source>
        <dbReference type="EMBL" id="ORX12392.1"/>
    </source>
</evidence>
<organism evidence="5 6">
    <name type="scientific">Mycolicibacterium wolinskyi</name>
    <dbReference type="NCBI Taxonomy" id="59750"/>
    <lineage>
        <taxon>Bacteria</taxon>
        <taxon>Bacillati</taxon>
        <taxon>Actinomycetota</taxon>
        <taxon>Actinomycetes</taxon>
        <taxon>Mycobacteriales</taxon>
        <taxon>Mycobacteriaceae</taxon>
        <taxon>Mycolicibacterium</taxon>
    </lineage>
</organism>
<dbReference type="OrthoDB" id="8670884at2"/>
<dbReference type="NCBIfam" id="NF004780">
    <property type="entry name" value="PRK06126.1"/>
    <property type="match status" value="1"/>
</dbReference>
<name>A0A1X2F1T9_9MYCO</name>
<dbReference type="RefSeq" id="WP_085146088.1">
    <property type="nucleotide sequence ID" value="NZ_JACKUA010000030.1"/>
</dbReference>
<dbReference type="PRINTS" id="PR00420">
    <property type="entry name" value="RNGMNOXGNASE"/>
</dbReference>
<evidence type="ECO:0000259" key="4">
    <source>
        <dbReference type="Pfam" id="PF01494"/>
    </source>
</evidence>
<evidence type="ECO:0000256" key="3">
    <source>
        <dbReference type="ARBA" id="ARBA00022827"/>
    </source>
</evidence>
<sequence length="549" mass="58868">MTVTVAGLASADIEVTEYEVVVIGAGPVGLAAAIDLGARGICVLVVDCGDGSITYPTAESIDVRTMEWLRQYRLSDEVNRSGFPADYPRDISFVTRLTAHELARFHRPPNADRLSTASHPSPEGAVWWPKFWFDPALRSRANALPTVTVRFGWRCAQATQEGDGVVALLKAADGQVKRVTASYVVACDGAGSTIRRRLGVAMEGQPGEATWQGVFAEIPDLLKVTNARPAVQYYALRPRRAIFGSLNGNNLWRVTYPLRPDERHGADDVVATIRDCIGSADIQVDVIDSRTWSGRTVVASSYRVGRVLLAGDAAHQMWPSGGHGMNTGIGDIHNLCWKLAMVLRSEAGPDLLDSYELERRPVAERNTRRAQSNYLADIALPTGADLDDEGEEGDAARAHAADAVIRTRAAEWSSLGTQLGYRYTESPVVIGADTSDVPDDLSTYLPAGVPGRRAPHVKLPDGSSVLDLFGRSFVLLVSPEGVDADAWISAFADSGAPLNVVRLSGSDVSASYPMPLTLVRPDGFIAWAGCGSEDADALTAAVLCRSAAR</sequence>